<feature type="region of interest" description="Disordered" evidence="7">
    <location>
        <begin position="1"/>
        <end position="29"/>
    </location>
</feature>
<dbReference type="PANTHER" id="PTHR43811">
    <property type="entry name" value="FKBP-TYPE PEPTIDYL-PROLYL CIS-TRANS ISOMERASE FKPA"/>
    <property type="match status" value="1"/>
</dbReference>
<dbReference type="PROSITE" id="PS50059">
    <property type="entry name" value="FKBP_PPIASE"/>
    <property type="match status" value="1"/>
</dbReference>
<evidence type="ECO:0000256" key="4">
    <source>
        <dbReference type="ARBA" id="ARBA00023235"/>
    </source>
</evidence>
<dbReference type="EC" id="5.2.1.8" evidence="6"/>
<dbReference type="Gene3D" id="3.10.50.40">
    <property type="match status" value="1"/>
</dbReference>
<protein>
    <recommendedName>
        <fullName evidence="6">Peptidyl-prolyl cis-trans isomerase</fullName>
        <ecNumber evidence="6">5.2.1.8</ecNumber>
    </recommendedName>
</protein>
<evidence type="ECO:0000256" key="1">
    <source>
        <dbReference type="ARBA" id="ARBA00000971"/>
    </source>
</evidence>
<dbReference type="InterPro" id="IPR000774">
    <property type="entry name" value="PPIase_FKBP_N"/>
</dbReference>
<comment type="caution">
    <text evidence="9">The sequence shown here is derived from an EMBL/GenBank/DDBJ whole genome shotgun (WGS) entry which is preliminary data.</text>
</comment>
<organism evidence="9 10">
    <name type="scientific">Carboxylicivirga sediminis</name>
    <dbReference type="NCBI Taxonomy" id="2006564"/>
    <lineage>
        <taxon>Bacteria</taxon>
        <taxon>Pseudomonadati</taxon>
        <taxon>Bacteroidota</taxon>
        <taxon>Bacteroidia</taxon>
        <taxon>Marinilabiliales</taxon>
        <taxon>Marinilabiliaceae</taxon>
        <taxon>Carboxylicivirga</taxon>
    </lineage>
</organism>
<accession>A0A941F8E5</accession>
<evidence type="ECO:0000256" key="5">
    <source>
        <dbReference type="PROSITE-ProRule" id="PRU00277"/>
    </source>
</evidence>
<dbReference type="SUPFAM" id="SSF54534">
    <property type="entry name" value="FKBP-like"/>
    <property type="match status" value="1"/>
</dbReference>
<keyword evidence="3 5" id="KW-0697">Rotamase</keyword>
<feature type="domain" description="PPIase FKBP-type" evidence="8">
    <location>
        <begin position="57"/>
        <end position="143"/>
    </location>
</feature>
<keyword evidence="10" id="KW-1185">Reference proteome</keyword>
<dbReference type="AlphaFoldDB" id="A0A941F8E5"/>
<comment type="catalytic activity">
    <reaction evidence="1 5 6">
        <text>[protein]-peptidylproline (omega=180) = [protein]-peptidylproline (omega=0)</text>
        <dbReference type="Rhea" id="RHEA:16237"/>
        <dbReference type="Rhea" id="RHEA-COMP:10747"/>
        <dbReference type="Rhea" id="RHEA-COMP:10748"/>
        <dbReference type="ChEBI" id="CHEBI:83833"/>
        <dbReference type="ChEBI" id="CHEBI:83834"/>
        <dbReference type="EC" id="5.2.1.8"/>
    </reaction>
</comment>
<dbReference type="Proteomes" id="UP000679220">
    <property type="component" value="Unassembled WGS sequence"/>
</dbReference>
<dbReference type="PANTHER" id="PTHR43811:SF57">
    <property type="entry name" value="FKBP-TYPE PEPTIDYL-PROLYL CIS-TRANS ISOMERASE FKPA-RELATED"/>
    <property type="match status" value="1"/>
</dbReference>
<evidence type="ECO:0000256" key="7">
    <source>
        <dbReference type="SAM" id="MobiDB-lite"/>
    </source>
</evidence>
<dbReference type="EMBL" id="JAGTAR010000060">
    <property type="protein sequence ID" value="MBR8538299.1"/>
    <property type="molecule type" value="Genomic_DNA"/>
</dbReference>
<evidence type="ECO:0000256" key="3">
    <source>
        <dbReference type="ARBA" id="ARBA00023110"/>
    </source>
</evidence>
<keyword evidence="4 5" id="KW-0413">Isomerase</keyword>
<evidence type="ECO:0000256" key="2">
    <source>
        <dbReference type="ARBA" id="ARBA00006577"/>
    </source>
</evidence>
<proteinExistence type="inferred from homology"/>
<evidence type="ECO:0000313" key="10">
    <source>
        <dbReference type="Proteomes" id="UP000679220"/>
    </source>
</evidence>
<dbReference type="InterPro" id="IPR001179">
    <property type="entry name" value="PPIase_FKBP_dom"/>
</dbReference>
<dbReference type="RefSeq" id="WP_212193322.1">
    <property type="nucleotide sequence ID" value="NZ_JAGTAR010000060.1"/>
</dbReference>
<name>A0A941F8E5_9BACT</name>
<gene>
    <name evidence="9" type="ORF">KDU71_22200</name>
</gene>
<comment type="similarity">
    <text evidence="2 6">Belongs to the FKBP-type PPIase family.</text>
</comment>
<reference evidence="9" key="1">
    <citation type="journal article" date="2018" name="Int. J. Syst. Evol. Microbiol.">
        <title>Carboxylicivirga sediminis sp. nov., isolated from coastal sediment.</title>
        <authorList>
            <person name="Wang F.Q."/>
            <person name="Ren L.H."/>
            <person name="Zou R.J."/>
            <person name="Sun Y.Z."/>
            <person name="Liu X.J."/>
            <person name="Jiang F."/>
            <person name="Liu L.J."/>
        </authorList>
    </citation>
    <scope>NUCLEOTIDE SEQUENCE</scope>
    <source>
        <strain evidence="9">JR1</strain>
    </source>
</reference>
<feature type="compositionally biased region" description="Basic and acidic residues" evidence="7">
    <location>
        <begin position="19"/>
        <end position="29"/>
    </location>
</feature>
<dbReference type="GO" id="GO:0003755">
    <property type="term" value="F:peptidyl-prolyl cis-trans isomerase activity"/>
    <property type="evidence" value="ECO:0007669"/>
    <property type="project" value="UniProtKB-UniRule"/>
</dbReference>
<dbReference type="InterPro" id="IPR046357">
    <property type="entry name" value="PPIase_dom_sf"/>
</dbReference>
<evidence type="ECO:0000313" key="9">
    <source>
        <dbReference type="EMBL" id="MBR8538299.1"/>
    </source>
</evidence>
<reference evidence="9" key="2">
    <citation type="submission" date="2021-04" db="EMBL/GenBank/DDBJ databases">
        <authorList>
            <person name="Zhang T."/>
            <person name="Zhang Y."/>
            <person name="Lu D."/>
            <person name="Zuo D."/>
            <person name="Du Z."/>
        </authorList>
    </citation>
    <scope>NUCLEOTIDE SEQUENCE</scope>
    <source>
        <strain evidence="9">JR1</strain>
    </source>
</reference>
<sequence length="144" mass="15758">MAKGKGKKQNSGSAGQNRKKTDDFLAQNKHKEGIYETSSGLQYKIIKQTSGQRPDSDSQVKVHQRAMLLGGKILDDTYKDATPLEFCLNDTIAGYAEGLQMMSVGSRYKFYIPPELGWGKKGSGGRIGPNALTIFDVALLEIVD</sequence>
<evidence type="ECO:0000256" key="6">
    <source>
        <dbReference type="RuleBase" id="RU003915"/>
    </source>
</evidence>
<evidence type="ECO:0000259" key="8">
    <source>
        <dbReference type="PROSITE" id="PS50059"/>
    </source>
</evidence>
<dbReference type="Pfam" id="PF00254">
    <property type="entry name" value="FKBP_C"/>
    <property type="match status" value="1"/>
</dbReference>
<dbReference type="GO" id="GO:0006457">
    <property type="term" value="P:protein folding"/>
    <property type="evidence" value="ECO:0007669"/>
    <property type="project" value="InterPro"/>
</dbReference>
<dbReference type="Pfam" id="PF01346">
    <property type="entry name" value="FKBP_N"/>
    <property type="match status" value="1"/>
</dbReference>